<comment type="caution">
    <text evidence="1">The sequence shown here is derived from an EMBL/GenBank/DDBJ whole genome shotgun (WGS) entry which is preliminary data.</text>
</comment>
<accession>A0A1R3GD35</accession>
<gene>
    <name evidence="1" type="ORF">CCACVL1_26812</name>
</gene>
<name>A0A1R3GD35_COCAP</name>
<evidence type="ECO:0000313" key="2">
    <source>
        <dbReference type="Proteomes" id="UP000188268"/>
    </source>
</evidence>
<proteinExistence type="predicted"/>
<evidence type="ECO:0000313" key="1">
    <source>
        <dbReference type="EMBL" id="OMO56014.1"/>
    </source>
</evidence>
<organism evidence="1 2">
    <name type="scientific">Corchorus capsularis</name>
    <name type="common">Jute</name>
    <dbReference type="NCBI Taxonomy" id="210143"/>
    <lineage>
        <taxon>Eukaryota</taxon>
        <taxon>Viridiplantae</taxon>
        <taxon>Streptophyta</taxon>
        <taxon>Embryophyta</taxon>
        <taxon>Tracheophyta</taxon>
        <taxon>Spermatophyta</taxon>
        <taxon>Magnoliopsida</taxon>
        <taxon>eudicotyledons</taxon>
        <taxon>Gunneridae</taxon>
        <taxon>Pentapetalae</taxon>
        <taxon>rosids</taxon>
        <taxon>malvids</taxon>
        <taxon>Malvales</taxon>
        <taxon>Malvaceae</taxon>
        <taxon>Grewioideae</taxon>
        <taxon>Apeibeae</taxon>
        <taxon>Corchorus</taxon>
    </lineage>
</organism>
<keyword evidence="2" id="KW-1185">Reference proteome</keyword>
<sequence>MKRRKSKFLNTAQDSPEIPSIRAPSVQEISSIRALSIQALNLLQLSYRHP</sequence>
<protein>
    <submittedName>
        <fullName evidence="1">Uncharacterized protein</fullName>
    </submittedName>
</protein>
<dbReference type="AlphaFoldDB" id="A0A1R3GD35"/>
<dbReference type="Gramene" id="OMO56014">
    <property type="protein sequence ID" value="OMO56014"/>
    <property type="gene ID" value="CCACVL1_26812"/>
</dbReference>
<dbReference type="EMBL" id="AWWV01014541">
    <property type="protein sequence ID" value="OMO56014.1"/>
    <property type="molecule type" value="Genomic_DNA"/>
</dbReference>
<dbReference type="Proteomes" id="UP000188268">
    <property type="component" value="Unassembled WGS sequence"/>
</dbReference>
<reference evidence="1 2" key="1">
    <citation type="submission" date="2013-09" db="EMBL/GenBank/DDBJ databases">
        <title>Corchorus capsularis genome sequencing.</title>
        <authorList>
            <person name="Alam M."/>
            <person name="Haque M.S."/>
            <person name="Islam M.S."/>
            <person name="Emdad E.M."/>
            <person name="Islam M.M."/>
            <person name="Ahmed B."/>
            <person name="Halim A."/>
            <person name="Hossen Q.M.M."/>
            <person name="Hossain M.Z."/>
            <person name="Ahmed R."/>
            <person name="Khan M.M."/>
            <person name="Islam R."/>
            <person name="Rashid M.M."/>
            <person name="Khan S.A."/>
            <person name="Rahman M.S."/>
            <person name="Alam M."/>
        </authorList>
    </citation>
    <scope>NUCLEOTIDE SEQUENCE [LARGE SCALE GENOMIC DNA]</scope>
    <source>
        <strain evidence="2">cv. CVL-1</strain>
        <tissue evidence="1">Whole seedling</tissue>
    </source>
</reference>